<gene>
    <name evidence="4" type="ORF">SI7747_16018914</name>
</gene>
<dbReference type="InterPro" id="IPR000916">
    <property type="entry name" value="Bet_v_I/MLP"/>
</dbReference>
<evidence type="ECO:0000313" key="5">
    <source>
        <dbReference type="Proteomes" id="UP001189122"/>
    </source>
</evidence>
<dbReference type="Gene3D" id="3.30.530.20">
    <property type="match status" value="1"/>
</dbReference>
<organism evidence="4">
    <name type="scientific">Spirodela intermedia</name>
    <name type="common">Intermediate duckweed</name>
    <dbReference type="NCBI Taxonomy" id="51605"/>
    <lineage>
        <taxon>Eukaryota</taxon>
        <taxon>Viridiplantae</taxon>
        <taxon>Streptophyta</taxon>
        <taxon>Embryophyta</taxon>
        <taxon>Tracheophyta</taxon>
        <taxon>Spermatophyta</taxon>
        <taxon>Magnoliopsida</taxon>
        <taxon>Liliopsida</taxon>
        <taxon>Araceae</taxon>
        <taxon>Lemnoideae</taxon>
        <taxon>Spirodela</taxon>
    </lineage>
</organism>
<name>A0A7I8JSF7_SPIIN</name>
<proteinExistence type="inferred from homology"/>
<evidence type="ECO:0000256" key="1">
    <source>
        <dbReference type="ARBA" id="ARBA00009744"/>
    </source>
</evidence>
<dbReference type="Proteomes" id="UP001189122">
    <property type="component" value="Unassembled WGS sequence"/>
</dbReference>
<dbReference type="SUPFAM" id="SSF55961">
    <property type="entry name" value="Bet v1-like"/>
    <property type="match status" value="1"/>
</dbReference>
<feature type="compositionally biased region" description="Low complexity" evidence="2">
    <location>
        <begin position="149"/>
        <end position="161"/>
    </location>
</feature>
<reference evidence="4 5" key="1">
    <citation type="submission" date="2019-12" db="EMBL/GenBank/DDBJ databases">
        <authorList>
            <person name="Scholz U."/>
            <person name="Mascher M."/>
            <person name="Fiebig A."/>
        </authorList>
    </citation>
    <scope>NUCLEOTIDE SEQUENCE</scope>
</reference>
<feature type="domain" description="Bet v I/Major latex protein" evidence="3">
    <location>
        <begin position="2"/>
        <end position="159"/>
    </location>
</feature>
<sequence>MGKKGKMEVEVEVKSSAERFWSAIAESTELFPKALPQQFKSIRTLEGDGKSPGSLRLIQYAPGTPVVTFTKERIETMDEAGKTVSYSVVGGEMASFYSTFKATLRVAAAKKDDEEEEGALVTWAVEYEEKAPHEASTPPSSPTLPPRPSASSTPTFSRTSI</sequence>
<evidence type="ECO:0000256" key="2">
    <source>
        <dbReference type="SAM" id="MobiDB-lite"/>
    </source>
</evidence>
<feature type="compositionally biased region" description="Pro residues" evidence="2">
    <location>
        <begin position="139"/>
        <end position="148"/>
    </location>
</feature>
<dbReference type="SMART" id="SM01037">
    <property type="entry name" value="Bet_v_1"/>
    <property type="match status" value="1"/>
</dbReference>
<dbReference type="EMBL" id="CACRZD030000016">
    <property type="protein sequence ID" value="CAA6672503.1"/>
    <property type="molecule type" value="Genomic_DNA"/>
</dbReference>
<dbReference type="PANTHER" id="PTHR31907">
    <property type="entry name" value="MLP-LIKE PROTEIN 423"/>
    <property type="match status" value="1"/>
</dbReference>
<protein>
    <recommendedName>
        <fullName evidence="3">Bet v I/Major latex protein domain-containing protein</fullName>
    </recommendedName>
</protein>
<dbReference type="FunFam" id="3.30.530.20:FF:000007">
    <property type="entry name" value="Major pollen allergen Bet v 1-A"/>
    <property type="match status" value="1"/>
</dbReference>
<accession>A0A7I8JSF7</accession>
<feature type="region of interest" description="Disordered" evidence="2">
    <location>
        <begin position="129"/>
        <end position="161"/>
    </location>
</feature>
<dbReference type="AlphaFoldDB" id="A0A7I8JSF7"/>
<dbReference type="EMBL" id="LR743603">
    <property type="protein sequence ID" value="CAA2633391.1"/>
    <property type="molecule type" value="Genomic_DNA"/>
</dbReference>
<evidence type="ECO:0000313" key="4">
    <source>
        <dbReference type="EMBL" id="CAA2633391.1"/>
    </source>
</evidence>
<dbReference type="CDD" id="cd07816">
    <property type="entry name" value="Bet_v1-like"/>
    <property type="match status" value="1"/>
</dbReference>
<dbReference type="GO" id="GO:0006952">
    <property type="term" value="P:defense response"/>
    <property type="evidence" value="ECO:0007669"/>
    <property type="project" value="InterPro"/>
</dbReference>
<dbReference type="InterPro" id="IPR023393">
    <property type="entry name" value="START-like_dom_sf"/>
</dbReference>
<evidence type="ECO:0000259" key="3">
    <source>
        <dbReference type="SMART" id="SM01037"/>
    </source>
</evidence>
<comment type="similarity">
    <text evidence="1">Belongs to the BetVI family.</text>
</comment>
<dbReference type="Pfam" id="PF00407">
    <property type="entry name" value="Bet_v_1"/>
    <property type="match status" value="1"/>
</dbReference>
<keyword evidence="5" id="KW-1185">Reference proteome</keyword>
<dbReference type="InterPro" id="IPR051761">
    <property type="entry name" value="MLP-like_ligand-binding"/>
</dbReference>